<dbReference type="PANTHER" id="PTHR12455:SF0">
    <property type="entry name" value="NUCLEOLAR COMPLEX PROTEIN 4 HOMOLOG"/>
    <property type="match status" value="1"/>
</dbReference>
<name>A0A1X6PFC1_PORUM</name>
<comment type="similarity">
    <text evidence="1">Belongs to the CBF/MAK21 family.</text>
</comment>
<dbReference type="GO" id="GO:0042254">
    <property type="term" value="P:ribosome biogenesis"/>
    <property type="evidence" value="ECO:0007669"/>
    <property type="project" value="InterPro"/>
</dbReference>
<protein>
    <recommendedName>
        <fullName evidence="3">CCAAT-binding factor domain-containing protein</fullName>
    </recommendedName>
</protein>
<evidence type="ECO:0000313" key="5">
    <source>
        <dbReference type="Proteomes" id="UP000218209"/>
    </source>
</evidence>
<proteinExistence type="inferred from homology"/>
<keyword evidence="5" id="KW-1185">Reference proteome</keyword>
<dbReference type="InterPro" id="IPR027193">
    <property type="entry name" value="Noc4"/>
</dbReference>
<dbReference type="PANTHER" id="PTHR12455">
    <property type="entry name" value="NUCLEOLAR COMPLEX PROTEIN 4"/>
    <property type="match status" value="1"/>
</dbReference>
<evidence type="ECO:0000259" key="3">
    <source>
        <dbReference type="Pfam" id="PF03914"/>
    </source>
</evidence>
<evidence type="ECO:0000256" key="1">
    <source>
        <dbReference type="ARBA" id="ARBA00007797"/>
    </source>
</evidence>
<dbReference type="AlphaFoldDB" id="A0A1X6PFC1"/>
<feature type="domain" description="CCAAT-binding factor" evidence="3">
    <location>
        <begin position="2"/>
        <end position="121"/>
    </location>
</feature>
<gene>
    <name evidence="4" type="ORF">BU14_0075s0031</name>
</gene>
<dbReference type="EMBL" id="KV918789">
    <property type="protein sequence ID" value="OSX79541.1"/>
    <property type="molecule type" value="Genomic_DNA"/>
</dbReference>
<dbReference type="GO" id="GO:0030692">
    <property type="term" value="C:Noc4p-Nop14p complex"/>
    <property type="evidence" value="ECO:0007669"/>
    <property type="project" value="TreeGrafter"/>
</dbReference>
<accession>A0A1X6PFC1</accession>
<feature type="region of interest" description="Disordered" evidence="2">
    <location>
        <begin position="187"/>
        <end position="206"/>
    </location>
</feature>
<dbReference type="OrthoDB" id="4760at2759"/>
<organism evidence="4 5">
    <name type="scientific">Porphyra umbilicalis</name>
    <name type="common">Purple laver</name>
    <name type="synonym">Red alga</name>
    <dbReference type="NCBI Taxonomy" id="2786"/>
    <lineage>
        <taxon>Eukaryota</taxon>
        <taxon>Rhodophyta</taxon>
        <taxon>Bangiophyceae</taxon>
        <taxon>Bangiales</taxon>
        <taxon>Bangiaceae</taxon>
        <taxon>Porphyra</taxon>
    </lineage>
</organism>
<dbReference type="InterPro" id="IPR005612">
    <property type="entry name" value="CCAAT-binding_factor"/>
</dbReference>
<dbReference type="Pfam" id="PF03914">
    <property type="entry name" value="CBF"/>
    <property type="match status" value="1"/>
</dbReference>
<dbReference type="Proteomes" id="UP000218209">
    <property type="component" value="Unassembled WGS sequence"/>
</dbReference>
<reference evidence="4 5" key="1">
    <citation type="submission" date="2017-03" db="EMBL/GenBank/DDBJ databases">
        <title>WGS assembly of Porphyra umbilicalis.</title>
        <authorList>
            <person name="Brawley S.H."/>
            <person name="Blouin N.A."/>
            <person name="Ficko-Blean E."/>
            <person name="Wheeler G.L."/>
            <person name="Lohr M."/>
            <person name="Goodson H.V."/>
            <person name="Jenkins J.W."/>
            <person name="Blaby-Haas C.E."/>
            <person name="Helliwell K.E."/>
            <person name="Chan C."/>
            <person name="Marriage T."/>
            <person name="Bhattacharya D."/>
            <person name="Klein A.S."/>
            <person name="Badis Y."/>
            <person name="Brodie J."/>
            <person name="Cao Y."/>
            <person name="Collen J."/>
            <person name="Dittami S.M."/>
            <person name="Gachon C.M."/>
            <person name="Green B.R."/>
            <person name="Karpowicz S."/>
            <person name="Kim J.W."/>
            <person name="Kudahl U."/>
            <person name="Lin S."/>
            <person name="Michel G."/>
            <person name="Mittag M."/>
            <person name="Olson B.J."/>
            <person name="Pangilinan J."/>
            <person name="Peng Y."/>
            <person name="Qiu H."/>
            <person name="Shu S."/>
            <person name="Singer J.T."/>
            <person name="Smith A.G."/>
            <person name="Sprecher B.N."/>
            <person name="Wagner V."/>
            <person name="Wang W."/>
            <person name="Wang Z.-Y."/>
            <person name="Yan J."/>
            <person name="Yarish C."/>
            <person name="Zoeuner-Riek S."/>
            <person name="Zhuang Y."/>
            <person name="Zou Y."/>
            <person name="Lindquist E.A."/>
            <person name="Grimwood J."/>
            <person name="Barry K."/>
            <person name="Rokhsar D.S."/>
            <person name="Schmutz J."/>
            <person name="Stiller J.W."/>
            <person name="Grossman A.R."/>
            <person name="Prochnik S.E."/>
        </authorList>
    </citation>
    <scope>NUCLEOTIDE SEQUENCE [LARGE SCALE GENOMIC DNA]</scope>
    <source>
        <strain evidence="4">4086291</strain>
    </source>
</reference>
<evidence type="ECO:0000313" key="4">
    <source>
        <dbReference type="EMBL" id="OSX79541.1"/>
    </source>
</evidence>
<sequence length="206" mass="20299">MWALRLALELLRKHPAVAVLVHRRRAVEGGPLGAGGKVAPAPLVFTSFFEAPAAAAAAGGAAAAAAATEAAGAVVTTAAVGGADPYDAAATDPAASRALDSCLWELGPLRAHVSPAVAAVAAAFTADVTATPRPPPPPGDVDDYAGLAFADVFHAEFDKRRSLTPLAYAVPSVGDGVALGGCSAGGEGGRGAERGWGGGFGTQSHR</sequence>
<evidence type="ECO:0000256" key="2">
    <source>
        <dbReference type="SAM" id="MobiDB-lite"/>
    </source>
</evidence>
<dbReference type="GO" id="GO:0032040">
    <property type="term" value="C:small-subunit processome"/>
    <property type="evidence" value="ECO:0007669"/>
    <property type="project" value="TreeGrafter"/>
</dbReference>